<accession>A0A1M7Y5T4</accession>
<dbReference type="EMBL" id="FRFE01000008">
    <property type="protein sequence ID" value="SHO47890.1"/>
    <property type="molecule type" value="Genomic_DNA"/>
</dbReference>
<evidence type="ECO:0000259" key="2">
    <source>
        <dbReference type="PROSITE" id="PS50110"/>
    </source>
</evidence>
<dbReference type="InterPro" id="IPR052048">
    <property type="entry name" value="ST_Response_Regulator"/>
</dbReference>
<dbReference type="InterPro" id="IPR001789">
    <property type="entry name" value="Sig_transdc_resp-reg_receiver"/>
</dbReference>
<dbReference type="SUPFAM" id="SSF52172">
    <property type="entry name" value="CheY-like"/>
    <property type="match status" value="1"/>
</dbReference>
<dbReference type="Proteomes" id="UP000184603">
    <property type="component" value="Unassembled WGS sequence"/>
</dbReference>
<dbReference type="InterPro" id="IPR011006">
    <property type="entry name" value="CheY-like_superfamily"/>
</dbReference>
<feature type="domain" description="Response regulatory" evidence="2">
    <location>
        <begin position="1"/>
        <end position="112"/>
    </location>
</feature>
<keyword evidence="4" id="KW-1185">Reference proteome</keyword>
<dbReference type="Gene3D" id="3.40.50.2300">
    <property type="match status" value="1"/>
</dbReference>
<evidence type="ECO:0000313" key="3">
    <source>
        <dbReference type="EMBL" id="SHO47890.1"/>
    </source>
</evidence>
<name>A0A1M7Y5T4_9BACT</name>
<keyword evidence="1" id="KW-0597">Phosphoprotein</keyword>
<evidence type="ECO:0000313" key="4">
    <source>
        <dbReference type="Proteomes" id="UP000184603"/>
    </source>
</evidence>
<dbReference type="PANTHER" id="PTHR43228:SF1">
    <property type="entry name" value="TWO-COMPONENT RESPONSE REGULATOR ARR22"/>
    <property type="match status" value="1"/>
</dbReference>
<dbReference type="GO" id="GO:0000160">
    <property type="term" value="P:phosphorelay signal transduction system"/>
    <property type="evidence" value="ECO:0007669"/>
    <property type="project" value="InterPro"/>
</dbReference>
<dbReference type="STRING" id="1121416.SAMN02745220_02031"/>
<feature type="modified residue" description="4-aspartylphosphate" evidence="1">
    <location>
        <position position="46"/>
    </location>
</feature>
<dbReference type="SMART" id="SM00448">
    <property type="entry name" value="REC"/>
    <property type="match status" value="1"/>
</dbReference>
<dbReference type="AlphaFoldDB" id="A0A1M7Y5T4"/>
<evidence type="ECO:0000256" key="1">
    <source>
        <dbReference type="PROSITE-ProRule" id="PRU00169"/>
    </source>
</evidence>
<dbReference type="PROSITE" id="PS50110">
    <property type="entry name" value="RESPONSE_REGULATORY"/>
    <property type="match status" value="1"/>
</dbReference>
<sequence length="112" mass="12199">MVGEIVCQMMMHLGYDATHVKDGKVAVDEYVRRFQNGNPFDLVIMDLTIPGGMGGKEAVMEILAVDPSAKVLVSSGYSTDPIMTNFGEYGFVGVINKPFDLASIQQTLESFC</sequence>
<reference evidence="3 4" key="1">
    <citation type="submission" date="2016-12" db="EMBL/GenBank/DDBJ databases">
        <authorList>
            <person name="Song W.-J."/>
            <person name="Kurnit D.M."/>
        </authorList>
    </citation>
    <scope>NUCLEOTIDE SEQUENCE [LARGE SCALE GENOMIC DNA]</scope>
    <source>
        <strain evidence="3 4">DSM 18488</strain>
    </source>
</reference>
<proteinExistence type="predicted"/>
<dbReference type="Pfam" id="PF00072">
    <property type="entry name" value="Response_reg"/>
    <property type="match status" value="1"/>
</dbReference>
<gene>
    <name evidence="3" type="ORF">SAMN02745220_02031</name>
</gene>
<protein>
    <submittedName>
        <fullName evidence="3">CheY chemotaxis protein or a CheY-like REC (Receiver) domain</fullName>
    </submittedName>
</protein>
<organism evidence="3 4">
    <name type="scientific">Desulfopila aestuarii DSM 18488</name>
    <dbReference type="NCBI Taxonomy" id="1121416"/>
    <lineage>
        <taxon>Bacteria</taxon>
        <taxon>Pseudomonadati</taxon>
        <taxon>Thermodesulfobacteriota</taxon>
        <taxon>Desulfobulbia</taxon>
        <taxon>Desulfobulbales</taxon>
        <taxon>Desulfocapsaceae</taxon>
        <taxon>Desulfopila</taxon>
    </lineage>
</organism>
<dbReference type="PANTHER" id="PTHR43228">
    <property type="entry name" value="TWO-COMPONENT RESPONSE REGULATOR"/>
    <property type="match status" value="1"/>
</dbReference>